<sequence>MDNKTMTDIIMICKQHYDTSKYKTTLDALKAYYNEYDGKENMVLTTEFIFNVLIKPVVLEIIKREPSLAMYLLQPTDFENYVLNAKESVSISEAMCKRCITLIIFMKSSIFNLPDEDNPVIII</sequence>
<evidence type="ECO:0000313" key="1">
    <source>
        <dbReference type="EMBL" id="DAD94537.1"/>
    </source>
</evidence>
<dbReference type="EMBL" id="BK015176">
    <property type="protein sequence ID" value="DAD94537.1"/>
    <property type="molecule type" value="Genomic_DNA"/>
</dbReference>
<name>A0A8S5NIN6_9CAUD</name>
<accession>A0A8S5NIN6</accession>
<organism evidence="1">
    <name type="scientific">Siphoviridae sp. cttFh17</name>
    <dbReference type="NCBI Taxonomy" id="2826491"/>
    <lineage>
        <taxon>Viruses</taxon>
        <taxon>Duplodnaviria</taxon>
        <taxon>Heunggongvirae</taxon>
        <taxon>Uroviricota</taxon>
        <taxon>Caudoviricetes</taxon>
    </lineage>
</organism>
<proteinExistence type="predicted"/>
<protein>
    <submittedName>
        <fullName evidence="1">Uncharacterized protein</fullName>
    </submittedName>
</protein>
<reference evidence="1" key="1">
    <citation type="journal article" date="2021" name="Proc. Natl. Acad. Sci. U.S.A.">
        <title>A Catalog of Tens of Thousands of Viruses from Human Metagenomes Reveals Hidden Associations with Chronic Diseases.</title>
        <authorList>
            <person name="Tisza M.J."/>
            <person name="Buck C.B."/>
        </authorList>
    </citation>
    <scope>NUCLEOTIDE SEQUENCE</scope>
    <source>
        <strain evidence="1">CttFh17</strain>
    </source>
</reference>